<name>A0A1G2CI10_9BACT</name>
<evidence type="ECO:0000313" key="2">
    <source>
        <dbReference type="Proteomes" id="UP000178880"/>
    </source>
</evidence>
<dbReference type="AlphaFoldDB" id="A0A1G2CI10"/>
<reference evidence="1 2" key="1">
    <citation type="journal article" date="2016" name="Nat. Commun.">
        <title>Thousands of microbial genomes shed light on interconnected biogeochemical processes in an aquifer system.</title>
        <authorList>
            <person name="Anantharaman K."/>
            <person name="Brown C.T."/>
            <person name="Hug L.A."/>
            <person name="Sharon I."/>
            <person name="Castelle C.J."/>
            <person name="Probst A.J."/>
            <person name="Thomas B.C."/>
            <person name="Singh A."/>
            <person name="Wilkins M.J."/>
            <person name="Karaoz U."/>
            <person name="Brodie E.L."/>
            <person name="Williams K.H."/>
            <person name="Hubbard S.S."/>
            <person name="Banfield J.F."/>
        </authorList>
    </citation>
    <scope>NUCLEOTIDE SEQUENCE [LARGE SCALE GENOMIC DNA]</scope>
</reference>
<proteinExistence type="predicted"/>
<protein>
    <submittedName>
        <fullName evidence="1">Uncharacterized protein</fullName>
    </submittedName>
</protein>
<accession>A0A1G2CI10</accession>
<sequence>MVIPAEQLKRIETIYLHENPDPDAFFSWAAVRMFLLGAKRARIVLQPANWGGNGMGPNDLALDMEAGERGLKGVKDPDGKRHSCFALVMERYAPPEARAELAHIISYVDMQDSAGNVAKALLPEASQEVRDLFSATGLSAYVSVLKAVHGENLLLIVSRLEEYLHGARIVGRRRIKTEKEADKAELFAEGQVALVVDLPPAISYALYARGVRFVVFQNGYGTGVAREQTETMRADHHAIRKVVEDAKEKIAVLGSSGSPGEWFRHTDGFLFANGTPKSKASIPSKVDPRALVAAVVSALAEHDAKTNKKA</sequence>
<evidence type="ECO:0000313" key="1">
    <source>
        <dbReference type="EMBL" id="OGZ00291.1"/>
    </source>
</evidence>
<dbReference type="Proteomes" id="UP000178880">
    <property type="component" value="Unassembled WGS sequence"/>
</dbReference>
<comment type="caution">
    <text evidence="1">The sequence shown here is derived from an EMBL/GenBank/DDBJ whole genome shotgun (WGS) entry which is preliminary data.</text>
</comment>
<organism evidence="1 2">
    <name type="scientific">Candidatus Liptonbacteria bacterium RIFCSPLOWO2_01_FULL_52_25</name>
    <dbReference type="NCBI Taxonomy" id="1798650"/>
    <lineage>
        <taxon>Bacteria</taxon>
        <taxon>Candidatus Liptoniibacteriota</taxon>
    </lineage>
</organism>
<dbReference type="EMBL" id="MHLA01000004">
    <property type="protein sequence ID" value="OGZ00291.1"/>
    <property type="molecule type" value="Genomic_DNA"/>
</dbReference>
<gene>
    <name evidence="1" type="ORF">A2945_04635</name>
</gene>